<reference evidence="3 4" key="1">
    <citation type="journal article" date="2016" name="Mol. Biol. Evol.">
        <title>Comparative Genomics of Early-Diverging Mushroom-Forming Fungi Provides Insights into the Origins of Lignocellulose Decay Capabilities.</title>
        <authorList>
            <person name="Nagy L.G."/>
            <person name="Riley R."/>
            <person name="Tritt A."/>
            <person name="Adam C."/>
            <person name="Daum C."/>
            <person name="Floudas D."/>
            <person name="Sun H."/>
            <person name="Yadav J.S."/>
            <person name="Pangilinan J."/>
            <person name="Larsson K.H."/>
            <person name="Matsuura K."/>
            <person name="Barry K."/>
            <person name="Labutti K."/>
            <person name="Kuo R."/>
            <person name="Ohm R.A."/>
            <person name="Bhattacharya S.S."/>
            <person name="Shirouzu T."/>
            <person name="Yoshinaga Y."/>
            <person name="Martin F.M."/>
            <person name="Grigoriev I.V."/>
            <person name="Hibbett D.S."/>
        </authorList>
    </citation>
    <scope>NUCLEOTIDE SEQUENCE [LARGE SCALE GENOMIC DNA]</scope>
    <source>
        <strain evidence="3 4">TUFC12733</strain>
    </source>
</reference>
<keyword evidence="4" id="KW-1185">Reference proteome</keyword>
<evidence type="ECO:0000313" key="4">
    <source>
        <dbReference type="Proteomes" id="UP000076738"/>
    </source>
</evidence>
<feature type="region of interest" description="Disordered" evidence="1">
    <location>
        <begin position="197"/>
        <end position="229"/>
    </location>
</feature>
<organism evidence="3 4">
    <name type="scientific">Calocera viscosa (strain TUFC12733)</name>
    <dbReference type="NCBI Taxonomy" id="1330018"/>
    <lineage>
        <taxon>Eukaryota</taxon>
        <taxon>Fungi</taxon>
        <taxon>Dikarya</taxon>
        <taxon>Basidiomycota</taxon>
        <taxon>Agaricomycotina</taxon>
        <taxon>Dacrymycetes</taxon>
        <taxon>Dacrymycetales</taxon>
        <taxon>Dacrymycetaceae</taxon>
        <taxon>Calocera</taxon>
    </lineage>
</organism>
<keyword evidence="2" id="KW-1133">Transmembrane helix</keyword>
<proteinExistence type="predicted"/>
<dbReference type="EMBL" id="KV417347">
    <property type="protein sequence ID" value="KZO90261.1"/>
    <property type="molecule type" value="Genomic_DNA"/>
</dbReference>
<feature type="compositionally biased region" description="Low complexity" evidence="1">
    <location>
        <begin position="71"/>
        <end position="87"/>
    </location>
</feature>
<feature type="region of interest" description="Disordered" evidence="1">
    <location>
        <begin position="71"/>
        <end position="129"/>
    </location>
</feature>
<evidence type="ECO:0000256" key="2">
    <source>
        <dbReference type="SAM" id="Phobius"/>
    </source>
</evidence>
<dbReference type="AlphaFoldDB" id="A0A167G7J1"/>
<feature type="compositionally biased region" description="Pro residues" evidence="1">
    <location>
        <begin position="1"/>
        <end position="22"/>
    </location>
</feature>
<protein>
    <recommendedName>
        <fullName evidence="5">Transmembrane protein 242</fullName>
    </recommendedName>
</protein>
<sequence length="284" mass="28953">MPSHVAPPSPPAAAAAPGPPSPDALASDTSSRRSIAKLLFGASTVFFITGVAGALIYARRVRAQMHAEEAAAAQSAPTTQSSPVAASPAPPAPASSSQPLILPSRPSGSSPLHRPRPGRPPKPPPSSLSLSPLHALGAFGLASLSVLGLAGAGMWSVKYLTGVKDMDEFSLKARLMLGTALPGLSARVRAVAAADQPTSSPALPTFPISSTPSPVPPALPSAAEPEPDTPWTAAAAEERLTRAFAEGGLAAWAEQGDREVEAERAWELRGRGVREGMREGGKEG</sequence>
<dbReference type="Proteomes" id="UP000076738">
    <property type="component" value="Unassembled WGS sequence"/>
</dbReference>
<keyword evidence="2" id="KW-0812">Transmembrane</keyword>
<accession>A0A167G7J1</accession>
<keyword evidence="2" id="KW-0472">Membrane</keyword>
<evidence type="ECO:0000256" key="1">
    <source>
        <dbReference type="SAM" id="MobiDB-lite"/>
    </source>
</evidence>
<feature type="transmembrane region" description="Helical" evidence="2">
    <location>
        <begin position="38"/>
        <end position="58"/>
    </location>
</feature>
<feature type="transmembrane region" description="Helical" evidence="2">
    <location>
        <begin position="133"/>
        <end position="157"/>
    </location>
</feature>
<feature type="compositionally biased region" description="Low complexity" evidence="1">
    <location>
        <begin position="94"/>
        <end position="112"/>
    </location>
</feature>
<name>A0A167G7J1_CALVF</name>
<evidence type="ECO:0008006" key="5">
    <source>
        <dbReference type="Google" id="ProtNLM"/>
    </source>
</evidence>
<feature type="region of interest" description="Disordered" evidence="1">
    <location>
        <begin position="1"/>
        <end position="28"/>
    </location>
</feature>
<dbReference type="PRINTS" id="PR01217">
    <property type="entry name" value="PRICHEXTENSN"/>
</dbReference>
<gene>
    <name evidence="3" type="ORF">CALVIDRAFT_542882</name>
</gene>
<evidence type="ECO:0000313" key="3">
    <source>
        <dbReference type="EMBL" id="KZO90261.1"/>
    </source>
</evidence>